<feature type="domain" description="Polysaccharide pyruvyl transferase" evidence="1">
    <location>
        <begin position="70"/>
        <end position="188"/>
    </location>
</feature>
<evidence type="ECO:0000313" key="2">
    <source>
        <dbReference type="EMBL" id="SIS93523.1"/>
    </source>
</evidence>
<evidence type="ECO:0000259" key="1">
    <source>
        <dbReference type="Pfam" id="PF04230"/>
    </source>
</evidence>
<keyword evidence="2" id="KW-0808">Transferase</keyword>
<dbReference type="RefSeq" id="WP_076530510.1">
    <property type="nucleotide sequence ID" value="NZ_BMEH01000003.1"/>
</dbReference>
<proteinExistence type="predicted"/>
<dbReference type="AlphaFoldDB" id="A0A1N7N539"/>
<dbReference type="GO" id="GO:0016740">
    <property type="term" value="F:transferase activity"/>
    <property type="evidence" value="ECO:0007669"/>
    <property type="project" value="UniProtKB-KW"/>
</dbReference>
<evidence type="ECO:0000313" key="3">
    <source>
        <dbReference type="Proteomes" id="UP000186141"/>
    </source>
</evidence>
<name>A0A1N7N539_9RHOB</name>
<dbReference type="InterPro" id="IPR007345">
    <property type="entry name" value="Polysacch_pyruvyl_Trfase"/>
</dbReference>
<dbReference type="STRING" id="1086013.SAMN05421774_103136"/>
<dbReference type="Proteomes" id="UP000186141">
    <property type="component" value="Unassembled WGS sequence"/>
</dbReference>
<sequence length="231" mass="23731">MTCRAPAFIVGTFDVDNYGDLLFPLVAGHELGLHGIAVQPASPTSGVVAALSDAPRPISLADLLEGEVPGCGILIGGGNIIHTVDAVVLAEYVAAGASRWAYAGLWLGASLAGAMRDLPVIWNAPGVPFPFGGARRRALVASVLRSASRVSVRDPGSVGFLEATGFGPVPVVPDTVLGLARVWPRAPLLAAHRAILARHGFAPGTRTLAIHVRGRALDGSLPVAAAEPWPV</sequence>
<dbReference type="EMBL" id="FTOT01000003">
    <property type="protein sequence ID" value="SIS93523.1"/>
    <property type="molecule type" value="Genomic_DNA"/>
</dbReference>
<protein>
    <submittedName>
        <fullName evidence="2">Polysaccharide pyruvyl transferase</fullName>
    </submittedName>
</protein>
<accession>A0A1N7N539</accession>
<dbReference type="Pfam" id="PF04230">
    <property type="entry name" value="PS_pyruv_trans"/>
    <property type="match status" value="1"/>
</dbReference>
<organism evidence="2 3">
    <name type="scientific">Gemmobacter megaterium</name>
    <dbReference type="NCBI Taxonomy" id="1086013"/>
    <lineage>
        <taxon>Bacteria</taxon>
        <taxon>Pseudomonadati</taxon>
        <taxon>Pseudomonadota</taxon>
        <taxon>Alphaproteobacteria</taxon>
        <taxon>Rhodobacterales</taxon>
        <taxon>Paracoccaceae</taxon>
        <taxon>Gemmobacter</taxon>
    </lineage>
</organism>
<keyword evidence="3" id="KW-1185">Reference proteome</keyword>
<dbReference type="OrthoDB" id="1425928at2"/>
<reference evidence="2 3" key="1">
    <citation type="submission" date="2017-01" db="EMBL/GenBank/DDBJ databases">
        <authorList>
            <person name="Mah S.A."/>
            <person name="Swanson W.J."/>
            <person name="Moy G.W."/>
            <person name="Vacquier V.D."/>
        </authorList>
    </citation>
    <scope>NUCLEOTIDE SEQUENCE [LARGE SCALE GENOMIC DNA]</scope>
    <source>
        <strain evidence="2 3">DSM 26375</strain>
    </source>
</reference>
<gene>
    <name evidence="2" type="ORF">SAMN05421774_103136</name>
</gene>